<evidence type="ECO:0000313" key="5">
    <source>
        <dbReference type="Proteomes" id="UP000254040"/>
    </source>
</evidence>
<evidence type="ECO:0000256" key="1">
    <source>
        <dbReference type="SAM" id="MobiDB-lite"/>
    </source>
</evidence>
<proteinExistence type="predicted"/>
<keyword evidence="4" id="KW-1185">Reference proteome</keyword>
<dbReference type="Proteomes" id="UP000254040">
    <property type="component" value="Unassembled WGS sequence"/>
</dbReference>
<dbReference type="EMBL" id="UGOG01000001">
    <property type="protein sequence ID" value="STX61587.1"/>
    <property type="molecule type" value="Genomic_DNA"/>
</dbReference>
<dbReference type="Proteomes" id="UP000054985">
    <property type="component" value="Unassembled WGS sequence"/>
</dbReference>
<organism evidence="3 5">
    <name type="scientific">Legionella moravica</name>
    <dbReference type="NCBI Taxonomy" id="39962"/>
    <lineage>
        <taxon>Bacteria</taxon>
        <taxon>Pseudomonadati</taxon>
        <taxon>Pseudomonadota</taxon>
        <taxon>Gammaproteobacteria</taxon>
        <taxon>Legionellales</taxon>
        <taxon>Legionellaceae</taxon>
        <taxon>Legionella</taxon>
    </lineage>
</organism>
<protein>
    <submittedName>
        <fullName evidence="2">Effector protein B, substrate of the Dot/Icm secretion system</fullName>
    </submittedName>
    <submittedName>
        <fullName evidence="3">LepB protein</fullName>
    </submittedName>
</protein>
<dbReference type="OrthoDB" id="5654377at2"/>
<feature type="region of interest" description="Disordered" evidence="1">
    <location>
        <begin position="378"/>
        <end position="442"/>
    </location>
</feature>
<evidence type="ECO:0000313" key="4">
    <source>
        <dbReference type="Proteomes" id="UP000054985"/>
    </source>
</evidence>
<evidence type="ECO:0000313" key="2">
    <source>
        <dbReference type="EMBL" id="KTD37525.1"/>
    </source>
</evidence>
<dbReference type="EMBL" id="LNYN01000012">
    <property type="protein sequence ID" value="KTD37525.1"/>
    <property type="molecule type" value="Genomic_DNA"/>
</dbReference>
<gene>
    <name evidence="2" type="primary">lepB_1</name>
    <name evidence="2" type="ORF">Lmor_0388</name>
    <name evidence="3" type="ORF">NCTC12239_00503</name>
</gene>
<accession>A0A378JUB0</accession>
<reference evidence="2 4" key="1">
    <citation type="submission" date="2015-11" db="EMBL/GenBank/DDBJ databases">
        <title>Genomic analysis of 38 Legionella species identifies large and diverse effector repertoires.</title>
        <authorList>
            <person name="Burstein D."/>
            <person name="Amaro F."/>
            <person name="Zusman T."/>
            <person name="Lifshitz Z."/>
            <person name="Cohen O."/>
            <person name="Gilbert J.A."/>
            <person name="Pupko T."/>
            <person name="Shuman H.A."/>
            <person name="Segal G."/>
        </authorList>
    </citation>
    <scope>NUCLEOTIDE SEQUENCE [LARGE SCALE GENOMIC DNA]</scope>
    <source>
        <strain evidence="2 4">ATCC 43877</strain>
    </source>
</reference>
<name>A0A378JUB0_9GAMM</name>
<evidence type="ECO:0000313" key="3">
    <source>
        <dbReference type="EMBL" id="STX61587.1"/>
    </source>
</evidence>
<dbReference type="STRING" id="39962.Lmor_0388"/>
<dbReference type="RefSeq" id="WP_051190555.1">
    <property type="nucleotide sequence ID" value="NZ_CAAAJG010000007.1"/>
</dbReference>
<sequence length="587" mass="66305">MPDEVARKRLESELDKLNLNIPSSVFQYEMNRERAVEFLQNNSSVPFIVRNSSINGYFVFDIPSEDRQSFKHSLVLPPKSDEDEFKLCNYFKTTITEACSLKDYFELVWDPLHKIIRAPGRLIWQQFKLLNQQNQVRTIAVMSIQSLDNEKIALTSEEVQSYAKSKPGLQYSGDGHTGFAMAVALRSPFLVLRSKDNREAANKILKNHIGDNGLIVITGHGNQAGYGVSGNYISLQSQEDIISINPKINRSPHEIASSAMESGLKMGNSVTILLCICYGAFSRQGKAASFAYRLVREFAKRGVSTTILATDQLFNRFGLNAIVDNKITFDEGTGMAAKDVHVITAKVHRPELHPVINVFKPNETIQLSSNGIDFLNPNLSQPMTLSDTRRQRDERMLEHQSSQKQVEEHFLSRHSVPGHSIEAKGLRKGNTTPIREQSPQEKRFNQHLQLLLNKGVNLKCRRDRINPLQQQDAFHALNDAYGAVLNLHHALKTEGDEYFSHPTIETYRTFKKNCDRQIIDARKILDKHRGWSEFLINLVIGIISVGLGLIVKGGINLALNHSFFYVHSTDSSKKLDEIEALIDKAKP</sequence>
<dbReference type="AlphaFoldDB" id="A0A378JUB0"/>
<feature type="compositionally biased region" description="Basic and acidic residues" evidence="1">
    <location>
        <begin position="387"/>
        <end position="398"/>
    </location>
</feature>
<reference evidence="3 5" key="2">
    <citation type="submission" date="2018-06" db="EMBL/GenBank/DDBJ databases">
        <authorList>
            <consortium name="Pathogen Informatics"/>
            <person name="Doyle S."/>
        </authorList>
    </citation>
    <scope>NUCLEOTIDE SEQUENCE [LARGE SCALE GENOMIC DNA]</scope>
    <source>
        <strain evidence="3 5">NCTC12239</strain>
    </source>
</reference>